<keyword evidence="5" id="KW-0677">Repeat</keyword>
<feature type="compositionally biased region" description="Basic and acidic residues" evidence="11">
    <location>
        <begin position="414"/>
        <end position="423"/>
    </location>
</feature>
<feature type="compositionally biased region" description="Polar residues" evidence="11">
    <location>
        <begin position="1396"/>
        <end position="1413"/>
    </location>
</feature>
<organism evidence="14 15">
    <name type="scientific">Malurus elegans</name>
    <name type="common">Red-winged fairywren</name>
    <dbReference type="NCBI Taxonomy" id="720584"/>
    <lineage>
        <taxon>Eukaryota</taxon>
        <taxon>Metazoa</taxon>
        <taxon>Chordata</taxon>
        <taxon>Craniata</taxon>
        <taxon>Vertebrata</taxon>
        <taxon>Euteleostomi</taxon>
        <taxon>Archelosauria</taxon>
        <taxon>Archosauria</taxon>
        <taxon>Dinosauria</taxon>
        <taxon>Saurischia</taxon>
        <taxon>Theropoda</taxon>
        <taxon>Coelurosauria</taxon>
        <taxon>Aves</taxon>
        <taxon>Neognathae</taxon>
        <taxon>Neoaves</taxon>
        <taxon>Telluraves</taxon>
        <taxon>Australaves</taxon>
        <taxon>Passeriformes</taxon>
        <taxon>Meliphagoidea</taxon>
        <taxon>Maluridae</taxon>
        <taxon>Malurus</taxon>
    </lineage>
</organism>
<evidence type="ECO:0000313" key="15">
    <source>
        <dbReference type="Proteomes" id="UP000564407"/>
    </source>
</evidence>
<feature type="non-terminal residue" evidence="14">
    <location>
        <position position="1451"/>
    </location>
</feature>
<comment type="catalytic activity">
    <reaction evidence="10">
        <text>L-seryl-[protein] + ATP = O-phospho-L-seryl-[protein] + ADP + H(+)</text>
        <dbReference type="Rhea" id="RHEA:17989"/>
        <dbReference type="Rhea" id="RHEA-COMP:9863"/>
        <dbReference type="Rhea" id="RHEA-COMP:11604"/>
        <dbReference type="ChEBI" id="CHEBI:15378"/>
        <dbReference type="ChEBI" id="CHEBI:29999"/>
        <dbReference type="ChEBI" id="CHEBI:30616"/>
        <dbReference type="ChEBI" id="CHEBI:83421"/>
        <dbReference type="ChEBI" id="CHEBI:456216"/>
        <dbReference type="EC" id="2.7.11.1"/>
    </reaction>
</comment>
<feature type="compositionally biased region" description="Basic and acidic residues" evidence="11">
    <location>
        <begin position="502"/>
        <end position="515"/>
    </location>
</feature>
<reference evidence="14 15" key="1">
    <citation type="submission" date="2019-09" db="EMBL/GenBank/DDBJ databases">
        <title>Bird 10,000 Genomes (B10K) Project - Family phase.</title>
        <authorList>
            <person name="Zhang G."/>
        </authorList>
    </citation>
    <scope>NUCLEOTIDE SEQUENCE [LARGE SCALE GENOMIC DNA]</scope>
    <source>
        <strain evidence="14">B10K-DU-029-44</strain>
        <tissue evidence="14">Heart</tissue>
    </source>
</reference>
<evidence type="ECO:0000256" key="2">
    <source>
        <dbReference type="ARBA" id="ARBA00012513"/>
    </source>
</evidence>
<feature type="compositionally biased region" description="Basic and acidic residues" evidence="11">
    <location>
        <begin position="773"/>
        <end position="784"/>
    </location>
</feature>
<dbReference type="SMART" id="SM00408">
    <property type="entry name" value="IGc2"/>
    <property type="match status" value="2"/>
</dbReference>
<dbReference type="SUPFAM" id="SSF56112">
    <property type="entry name" value="Protein kinase-like (PK-like)"/>
    <property type="match status" value="1"/>
</dbReference>
<comment type="caution">
    <text evidence="14">The sequence shown here is derived from an EMBL/GenBank/DDBJ whole genome shotgun (WGS) entry which is preliminary data.</text>
</comment>
<evidence type="ECO:0000256" key="5">
    <source>
        <dbReference type="ARBA" id="ARBA00022737"/>
    </source>
</evidence>
<dbReference type="SMART" id="SM00409">
    <property type="entry name" value="IG"/>
    <property type="match status" value="2"/>
</dbReference>
<dbReference type="InterPro" id="IPR004166">
    <property type="entry name" value="a-kinase_dom"/>
</dbReference>
<protein>
    <recommendedName>
        <fullName evidence="2">non-specific serine/threonine protein kinase</fullName>
        <ecNumber evidence="2">2.7.11.1</ecNumber>
    </recommendedName>
</protein>
<feature type="region of interest" description="Disordered" evidence="11">
    <location>
        <begin position="934"/>
        <end position="981"/>
    </location>
</feature>
<sequence>RSTFCAIISQLTEETQPLFETTIKSRSVSEDSDAKFTCIVTGYPQPEVTWYKDDEEMDRYCGLPKYEIFRHGNRHTLQLYKCREEDAGIYQASARNTKGIVSCSGVLEVGTMTEFKIHQKWFDKIKRKAEEKLQEIEQGKKRGKENVEVEKLQGMSPERLQRKRRLARDQNLQSGDSSWEKEDAAKVHVADSQSRLHKDIAETKEQPLSAMPGFPNKLVAPLKAEVTTNGDATLESGEESGSNFLAYIYETVEDLTTKPGAKDSAAKKKKKVEGPSAATQEVSKREESGRDRANLSSNPRFAPPVPLRRNARVKAASDQEVETSPELKEPGKAVKQDTKTSDDVCFSLKDLYFDKQVKPEARKKEVGVADEARNEAVLQPVAVCRQTENAPLSSEVLEAGPVLSEGQRGQQQEQKLEENKEIAARVGQSPGDLKHPVSSPITETSQQASELEEVRKEVPVCQETRGSVKRTNPRFRPQKPPKPPAPSPDHVQSGEQHPPPRKQAERHSHALEGRETQPGLLKQENKNQGGEESLLKTLSPPEPGENTPLEQIPCQTVKDGKSKEAGAELCGSHPGVKSGESDAAEPCPGAVLRVAEGAPLGHQNTEMAAPASVPLAEEELLPAPAGRPSVAWDALLAARGTPGMEATAVEVPSGAQLLPPASGETEVAATDGSAPREVFSASTLEEKNAKPVPMGLQEKEGGLLTAIAPCQEPAASSGTWEGVSEVQPKVPLVLPGSETSQEMSLEEKMQHKNLVSSLKNYLLLLLKMSDSSTKGDTDSGDKEQPNAGEGMIPEIGIAGLSPRTSRRVLEKVQNNQLFQTAENLPLTPRTSRRITGMINEEFVTSKEILACQPVPPKRRTWKAPEAEGPPPLSVPSIVVGSMPTSGVAPHLSDVPPVSSEESPADPLAVLPCATPEELALGARRKIYLPKPKQVGEEEDAAPESTGHARSPTVSPRQSRKNASLLQSPAPAPSSAPEQCSPTLMRKMATLEVPKLYEEPAGDTTADQEVPGDAKPEAQPTESQKTNNPLKAPQVVRKIRAEQFSDASGNLKLWCQFFNILSDSKLTWYKDEIPVAEAQRSAGDEGQAALAVVQASQKDCGVYRCVISNEYGTDSTDFLLSPEVLSGFILREEIEVGEEIEMTPMVFAKGLADAGYWGDKLFGRVVSEDLEVGAGFLRKACRARAIYGLEPVFESGHTCVIKVHNFIIFGTKNENSLIEKNYDITIQECKVQNSSREYCKIFAAEARAVPDFGAVPEIIPLYLIYRPANNIPYATMEEDLGQPCKQYCVTERDGSLVARGTSEIVLKCCTFQHWVYQWTNGNILVTDMEGVGWKLTNVRIATNLKGYQGLKESCFPSLLEQFPTAHRCNRYCSILGLKTLEPTKPKGSKSPCLGRKSAQSSPQLQKKVLTSPQGTRKAAVSPKSSRRAAETGEASTAFKPRSGESSKAGCPQ</sequence>
<accession>A0A7K6GJZ2</accession>
<dbReference type="InterPro" id="IPR003599">
    <property type="entry name" value="Ig_sub"/>
</dbReference>
<evidence type="ECO:0000256" key="6">
    <source>
        <dbReference type="ARBA" id="ARBA00022777"/>
    </source>
</evidence>
<dbReference type="CDD" id="cd16973">
    <property type="entry name" value="Alpha_kinase_ALPK3"/>
    <property type="match status" value="1"/>
</dbReference>
<dbReference type="SMART" id="SM00811">
    <property type="entry name" value="Alpha_kinase"/>
    <property type="match status" value="1"/>
</dbReference>
<feature type="region of interest" description="Disordered" evidence="11">
    <location>
        <begin position="884"/>
        <end position="907"/>
    </location>
</feature>
<feature type="compositionally biased region" description="Polar residues" evidence="11">
    <location>
        <begin position="1019"/>
        <end position="1028"/>
    </location>
</feature>
<feature type="region of interest" description="Disordered" evidence="11">
    <location>
        <begin position="255"/>
        <end position="340"/>
    </location>
</feature>
<dbReference type="Proteomes" id="UP000564407">
    <property type="component" value="Unassembled WGS sequence"/>
</dbReference>
<dbReference type="PROSITE" id="PS50835">
    <property type="entry name" value="IG_LIKE"/>
    <property type="match status" value="2"/>
</dbReference>
<dbReference type="InterPro" id="IPR007110">
    <property type="entry name" value="Ig-like_dom"/>
</dbReference>
<keyword evidence="7" id="KW-1015">Disulfide bond</keyword>
<proteinExistence type="inferred from homology"/>
<gene>
    <name evidence="14" type="primary">Alpk3</name>
    <name evidence="14" type="ORF">MALELE_R03886</name>
</gene>
<dbReference type="EC" id="2.7.11.1" evidence="2"/>
<feature type="compositionally biased region" description="Basic residues" evidence="11">
    <location>
        <begin position="467"/>
        <end position="479"/>
    </location>
</feature>
<keyword evidence="6 14" id="KW-0418">Kinase</keyword>
<feature type="region of interest" description="Disordered" evidence="11">
    <location>
        <begin position="1383"/>
        <end position="1451"/>
    </location>
</feature>
<dbReference type="GO" id="GO:0004674">
    <property type="term" value="F:protein serine/threonine kinase activity"/>
    <property type="evidence" value="ECO:0007669"/>
    <property type="project" value="UniProtKB-KW"/>
</dbReference>
<evidence type="ECO:0000259" key="13">
    <source>
        <dbReference type="PROSITE" id="PS51158"/>
    </source>
</evidence>
<keyword evidence="8" id="KW-0393">Immunoglobulin domain</keyword>
<feature type="compositionally biased region" description="Low complexity" evidence="11">
    <location>
        <begin position="892"/>
        <end position="906"/>
    </location>
</feature>
<dbReference type="GO" id="GO:0005524">
    <property type="term" value="F:ATP binding"/>
    <property type="evidence" value="ECO:0007669"/>
    <property type="project" value="InterPro"/>
</dbReference>
<feature type="domain" description="Ig-like" evidence="12">
    <location>
        <begin position="17"/>
        <end position="113"/>
    </location>
</feature>
<dbReference type="InterPro" id="IPR003598">
    <property type="entry name" value="Ig_sub2"/>
</dbReference>
<feature type="compositionally biased region" description="Polar residues" evidence="11">
    <location>
        <begin position="439"/>
        <end position="449"/>
    </location>
</feature>
<feature type="compositionally biased region" description="Basic and acidic residues" evidence="11">
    <location>
        <begin position="325"/>
        <end position="340"/>
    </location>
</feature>
<evidence type="ECO:0000259" key="12">
    <source>
        <dbReference type="PROSITE" id="PS50835"/>
    </source>
</evidence>
<dbReference type="Gene3D" id="3.20.200.10">
    <property type="entry name" value="MHCK/EF2 kinase"/>
    <property type="match status" value="1"/>
</dbReference>
<evidence type="ECO:0000256" key="11">
    <source>
        <dbReference type="SAM" id="MobiDB-lite"/>
    </source>
</evidence>
<dbReference type="GO" id="GO:0005634">
    <property type="term" value="C:nucleus"/>
    <property type="evidence" value="ECO:0007669"/>
    <property type="project" value="TreeGrafter"/>
</dbReference>
<dbReference type="Pfam" id="PF07679">
    <property type="entry name" value="I-set"/>
    <property type="match status" value="2"/>
</dbReference>
<feature type="region of interest" description="Disordered" evidence="11">
    <location>
        <begin position="998"/>
        <end position="1032"/>
    </location>
</feature>
<feature type="region of interest" description="Disordered" evidence="11">
    <location>
        <begin position="653"/>
        <end position="674"/>
    </location>
</feature>
<feature type="compositionally biased region" description="Basic and acidic residues" evidence="11">
    <location>
        <begin position="136"/>
        <end position="151"/>
    </location>
</feature>
<keyword evidence="4" id="KW-0808">Transferase</keyword>
<dbReference type="PANTHER" id="PTHR47091">
    <property type="entry name" value="ALPHA-PROTEIN KINASE 2-RELATED"/>
    <property type="match status" value="1"/>
</dbReference>
<evidence type="ECO:0000256" key="9">
    <source>
        <dbReference type="ARBA" id="ARBA00047899"/>
    </source>
</evidence>
<dbReference type="SUPFAM" id="SSF48726">
    <property type="entry name" value="Immunoglobulin"/>
    <property type="match status" value="2"/>
</dbReference>
<feature type="compositionally biased region" description="Basic and acidic residues" evidence="11">
    <location>
        <begin position="282"/>
        <end position="293"/>
    </location>
</feature>
<evidence type="ECO:0000256" key="4">
    <source>
        <dbReference type="ARBA" id="ARBA00022679"/>
    </source>
</evidence>
<feature type="domain" description="Ig-like" evidence="12">
    <location>
        <begin position="1032"/>
        <end position="1120"/>
    </location>
</feature>
<dbReference type="PANTHER" id="PTHR47091:SF1">
    <property type="entry name" value="ALPHA-PROTEIN KINASE 3"/>
    <property type="match status" value="1"/>
</dbReference>
<keyword evidence="3" id="KW-0723">Serine/threonine-protein kinase</keyword>
<evidence type="ECO:0000313" key="14">
    <source>
        <dbReference type="EMBL" id="NWV63524.1"/>
    </source>
</evidence>
<dbReference type="FunFam" id="2.60.40.10:FF:000543">
    <property type="entry name" value="Alpha-protein kinase 3"/>
    <property type="match status" value="1"/>
</dbReference>
<feature type="domain" description="Alpha-type protein kinase" evidence="13">
    <location>
        <begin position="1148"/>
        <end position="1379"/>
    </location>
</feature>
<evidence type="ECO:0000256" key="8">
    <source>
        <dbReference type="ARBA" id="ARBA00023319"/>
    </source>
</evidence>
<dbReference type="InterPro" id="IPR013098">
    <property type="entry name" value="Ig_I-set"/>
</dbReference>
<feature type="region of interest" description="Disordered" evidence="11">
    <location>
        <begin position="136"/>
        <end position="194"/>
    </location>
</feature>
<comment type="catalytic activity">
    <reaction evidence="9">
        <text>L-threonyl-[protein] + ATP = O-phospho-L-threonyl-[protein] + ADP + H(+)</text>
        <dbReference type="Rhea" id="RHEA:46608"/>
        <dbReference type="Rhea" id="RHEA-COMP:11060"/>
        <dbReference type="Rhea" id="RHEA-COMP:11605"/>
        <dbReference type="ChEBI" id="CHEBI:15378"/>
        <dbReference type="ChEBI" id="CHEBI:30013"/>
        <dbReference type="ChEBI" id="CHEBI:30616"/>
        <dbReference type="ChEBI" id="CHEBI:61977"/>
        <dbReference type="ChEBI" id="CHEBI:456216"/>
        <dbReference type="EC" id="2.7.11.1"/>
    </reaction>
</comment>
<dbReference type="GO" id="GO:0055013">
    <property type="term" value="P:cardiac muscle cell development"/>
    <property type="evidence" value="ECO:0007669"/>
    <property type="project" value="TreeGrafter"/>
</dbReference>
<dbReference type="FunFam" id="2.60.40.10:FF:000069">
    <property type="entry name" value="Alpha-protein kinase 3"/>
    <property type="match status" value="1"/>
</dbReference>
<keyword evidence="15" id="KW-1185">Reference proteome</keyword>
<dbReference type="PROSITE" id="PS51158">
    <property type="entry name" value="ALPHA_KINASE"/>
    <property type="match status" value="1"/>
</dbReference>
<evidence type="ECO:0000256" key="3">
    <source>
        <dbReference type="ARBA" id="ARBA00022527"/>
    </source>
</evidence>
<dbReference type="EMBL" id="VZRP01008605">
    <property type="protein sequence ID" value="NWV63524.1"/>
    <property type="molecule type" value="Genomic_DNA"/>
</dbReference>
<evidence type="ECO:0000256" key="10">
    <source>
        <dbReference type="ARBA" id="ARBA00048679"/>
    </source>
</evidence>
<evidence type="ECO:0000256" key="7">
    <source>
        <dbReference type="ARBA" id="ARBA00023157"/>
    </source>
</evidence>
<feature type="compositionally biased region" description="Low complexity" evidence="11">
    <location>
        <begin position="962"/>
        <end position="976"/>
    </location>
</feature>
<dbReference type="Pfam" id="PF02816">
    <property type="entry name" value="Alpha_kinase"/>
    <property type="match status" value="1"/>
</dbReference>
<feature type="region of interest" description="Disordered" evidence="11">
    <location>
        <begin position="395"/>
        <end position="588"/>
    </location>
</feature>
<name>A0A7K6GJZ2_9PASS</name>
<dbReference type="Gene3D" id="2.60.40.10">
    <property type="entry name" value="Immunoglobulins"/>
    <property type="match status" value="2"/>
</dbReference>
<dbReference type="InterPro" id="IPR013783">
    <property type="entry name" value="Ig-like_fold"/>
</dbReference>
<evidence type="ECO:0000256" key="1">
    <source>
        <dbReference type="ARBA" id="ARBA00008651"/>
    </source>
</evidence>
<feature type="compositionally biased region" description="Basic and acidic residues" evidence="11">
    <location>
        <begin position="178"/>
        <end position="194"/>
    </location>
</feature>
<dbReference type="InterPro" id="IPR011009">
    <property type="entry name" value="Kinase-like_dom_sf"/>
</dbReference>
<feature type="non-terminal residue" evidence="14">
    <location>
        <position position="1"/>
    </location>
</feature>
<dbReference type="InterPro" id="IPR036179">
    <property type="entry name" value="Ig-like_dom_sf"/>
</dbReference>
<comment type="similarity">
    <text evidence="1">Belongs to the protein kinase superfamily. Alpha-type protein kinase family. ALPK subfamily.</text>
</comment>
<feature type="region of interest" description="Disordered" evidence="11">
    <location>
        <begin position="859"/>
        <end position="878"/>
    </location>
</feature>
<feature type="region of interest" description="Disordered" evidence="11">
    <location>
        <begin position="771"/>
        <end position="794"/>
    </location>
</feature>